<evidence type="ECO:0000313" key="1">
    <source>
        <dbReference type="EMBL" id="EDV21571.1"/>
    </source>
</evidence>
<proteinExistence type="predicted"/>
<dbReference type="KEGG" id="tad:TRIADDRAFT_59700"/>
<dbReference type="Proteomes" id="UP000009022">
    <property type="component" value="Unassembled WGS sequence"/>
</dbReference>
<name>B3S671_TRIAD</name>
<evidence type="ECO:0000313" key="2">
    <source>
        <dbReference type="Proteomes" id="UP000009022"/>
    </source>
</evidence>
<dbReference type="RefSeq" id="XP_002115719.1">
    <property type="nucleotide sequence ID" value="XM_002115683.1"/>
</dbReference>
<reference evidence="1 2" key="1">
    <citation type="journal article" date="2008" name="Nature">
        <title>The Trichoplax genome and the nature of placozoans.</title>
        <authorList>
            <person name="Srivastava M."/>
            <person name="Begovic E."/>
            <person name="Chapman J."/>
            <person name="Putnam N.H."/>
            <person name="Hellsten U."/>
            <person name="Kawashima T."/>
            <person name="Kuo A."/>
            <person name="Mitros T."/>
            <person name="Salamov A."/>
            <person name="Carpenter M.L."/>
            <person name="Signorovitch A.Y."/>
            <person name="Moreno M.A."/>
            <person name="Kamm K."/>
            <person name="Grimwood J."/>
            <person name="Schmutz J."/>
            <person name="Shapiro H."/>
            <person name="Grigoriev I.V."/>
            <person name="Buss L.W."/>
            <person name="Schierwater B."/>
            <person name="Dellaporta S.L."/>
            <person name="Rokhsar D.S."/>
        </authorList>
    </citation>
    <scope>NUCLEOTIDE SEQUENCE [LARGE SCALE GENOMIC DNA]</scope>
    <source>
        <strain evidence="1 2">Grell-BS-1999</strain>
    </source>
</reference>
<sequence length="127" mass="14507">MVLNLIWNDLRLSLGTVQSGVEENIRGCLEINLPYTTIVCFYFNTNFLTLWGEILSVGVPHHVRRTSLSWLPVHDCLTLKESARVSPTPELSRTDRADSSLRSRLHLTIYSLPQQYCYGLLLDLSSR</sequence>
<organism evidence="1 2">
    <name type="scientific">Trichoplax adhaerens</name>
    <name type="common">Trichoplax reptans</name>
    <dbReference type="NCBI Taxonomy" id="10228"/>
    <lineage>
        <taxon>Eukaryota</taxon>
        <taxon>Metazoa</taxon>
        <taxon>Placozoa</taxon>
        <taxon>Uniplacotomia</taxon>
        <taxon>Trichoplacea</taxon>
        <taxon>Trichoplacidae</taxon>
        <taxon>Trichoplax</taxon>
    </lineage>
</organism>
<gene>
    <name evidence="1" type="ORF">TRIADDRAFT_59700</name>
</gene>
<dbReference type="InParanoid" id="B3S671"/>
<keyword evidence="2" id="KW-1185">Reference proteome</keyword>
<dbReference type="CTD" id="6757068"/>
<dbReference type="EMBL" id="DS985252">
    <property type="protein sequence ID" value="EDV21571.1"/>
    <property type="molecule type" value="Genomic_DNA"/>
</dbReference>
<dbReference type="HOGENOM" id="CLU_1973327_0_0_1"/>
<dbReference type="AlphaFoldDB" id="B3S671"/>
<protein>
    <submittedName>
        <fullName evidence="1">Uncharacterized protein</fullName>
    </submittedName>
</protein>
<accession>B3S671</accession>
<dbReference type="GeneID" id="6757068"/>